<evidence type="ECO:0000313" key="6">
    <source>
        <dbReference type="Proteomes" id="UP000000707"/>
    </source>
</evidence>
<evidence type="ECO:0008006" key="7">
    <source>
        <dbReference type="Google" id="ProtNLM"/>
    </source>
</evidence>
<keyword evidence="6" id="KW-1185">Reference proteome</keyword>
<dbReference type="PANTHER" id="PTHR14150:SF12">
    <property type="entry name" value="U3 SMALL NUCLEOLAR RNA-ASSOCIATED PROTEIN 14 HOMOLOG A"/>
    <property type="match status" value="1"/>
</dbReference>
<feature type="compositionally biased region" description="Basic residues" evidence="4">
    <location>
        <begin position="1"/>
        <end position="17"/>
    </location>
</feature>
<organism evidence="6">
    <name type="scientific">Candida tenuis (strain ATCC 10573 / BCRC 21748 / CBS 615 / JCM 9827 / NBRC 10315 / NRRL Y-1498 / VKM Y-70)</name>
    <name type="common">Yeast</name>
    <name type="synonym">Yamadazyma tenuis</name>
    <dbReference type="NCBI Taxonomy" id="590646"/>
    <lineage>
        <taxon>Eukaryota</taxon>
        <taxon>Fungi</taxon>
        <taxon>Dikarya</taxon>
        <taxon>Ascomycota</taxon>
        <taxon>Saccharomycotina</taxon>
        <taxon>Pichiomycetes</taxon>
        <taxon>Debaryomycetaceae</taxon>
        <taxon>Yamadazyma</taxon>
    </lineage>
</organism>
<feature type="compositionally biased region" description="Basic residues" evidence="4">
    <location>
        <begin position="100"/>
        <end position="111"/>
    </location>
</feature>
<accession>G3AYW3</accession>
<feature type="compositionally biased region" description="Acidic residues" evidence="4">
    <location>
        <begin position="66"/>
        <end position="84"/>
    </location>
</feature>
<dbReference type="Pfam" id="PF04615">
    <property type="entry name" value="Utp14"/>
    <property type="match status" value="1"/>
</dbReference>
<keyword evidence="3" id="KW-0539">Nucleus</keyword>
<name>G3AYW3_CANTC</name>
<feature type="region of interest" description="Disordered" evidence="4">
    <location>
        <begin position="1"/>
        <end position="48"/>
    </location>
</feature>
<evidence type="ECO:0000256" key="3">
    <source>
        <dbReference type="ARBA" id="ARBA00023242"/>
    </source>
</evidence>
<feature type="compositionally biased region" description="Acidic residues" evidence="4">
    <location>
        <begin position="162"/>
        <end position="196"/>
    </location>
</feature>
<dbReference type="EMBL" id="GL996512">
    <property type="protein sequence ID" value="EGV65946.1"/>
    <property type="molecule type" value="Genomic_DNA"/>
</dbReference>
<feature type="region of interest" description="Disordered" evidence="4">
    <location>
        <begin position="417"/>
        <end position="515"/>
    </location>
</feature>
<feature type="region of interest" description="Disordered" evidence="4">
    <location>
        <begin position="162"/>
        <end position="202"/>
    </location>
</feature>
<dbReference type="KEGG" id="cten:18245493"/>
<sequence length="848" mass="97154">MAKKTRQTGKSKAKRSNQKILNAFEIAERQENGSDSDGNSGDDDYRVQDGVLDASKFLNNAKKEDFSDDEIDSDEALGSDDDYDILNSKFSQSIRDKEKKLKSRAQRRRRGEKVESESDESDDGYSSIDEDQLVGLSEAWDMDDKDLAKSKMLAADKDVVLDDAWESASSEESESDDESGSESESEEDIFGDDSGNEVDLSNTLTHLKSQLKMLPKERKKLISETIIENEFSLPTNGNKLSINDMISAVDTSVSKDAILIDNEESSGSKALDTPLPVNIQQKHERRAAYEITKEEVSKWEDTVQQNRQAEVLKFPLNPTIKHNDTATTFRSTNDPTTDLEKKIHSVLTESALTDDKKEATFEELAVAKMSPEEMKERTNELRLMRELMFREETRARRIKKIKSKTFRKIKKKERLRDQDLVEGSDESDKEDHDRKRAEERMNLKHKTQSKWAKSLIKSGLSKDSSNREELEEMLRQGERLRTKQLGYEDGDQSDNNASDIERDYEEEETISNTSRAKLGKGVLAMDFMKAAEERHRQENLQEIEMLKKLENGEDLQQFSEDVNSINVIKNQGRRVYNPTAADGDINAVNKRARQEIEDDESSNLLNKLSKKAAIVINKPEETRAHETEPQEEANPWLIAGDTKRSSKVRVVDKDSSKQEKTLNKMKKKSVKSKIGENLEIDVGETLGFELDNSDDDERETFKQLDLIKDAFAGDNVVTEFQREKKRVVKDEDDKEEDVSLPGWGDWAGGKKQKKRKIVKKINGVVQKDNRRDKNMKNVIINEKMNKKNLKYQSADVPYPYESREQYERALRMPIGQEWTSRETHQRMTMPRVITKQGTVIDPLKAPFK</sequence>
<dbReference type="InterPro" id="IPR006709">
    <property type="entry name" value="SSU_processome_Utp14"/>
</dbReference>
<dbReference type="GO" id="GO:0006364">
    <property type="term" value="P:rRNA processing"/>
    <property type="evidence" value="ECO:0007669"/>
    <property type="project" value="InterPro"/>
</dbReference>
<feature type="compositionally biased region" description="Basic and acidic residues" evidence="4">
    <location>
        <begin position="464"/>
        <end position="481"/>
    </location>
</feature>
<evidence type="ECO:0000313" key="5">
    <source>
        <dbReference type="EMBL" id="EGV65946.1"/>
    </source>
</evidence>
<gene>
    <name evidence="5" type="ORF">CANTEDRAFT_101725</name>
</gene>
<evidence type="ECO:0000256" key="1">
    <source>
        <dbReference type="ARBA" id="ARBA00004604"/>
    </source>
</evidence>
<keyword evidence="2" id="KW-0597">Phosphoprotein</keyword>
<proteinExistence type="predicted"/>
<dbReference type="STRING" id="590646.G3AYW3"/>
<dbReference type="GeneID" id="18245493"/>
<dbReference type="OrthoDB" id="277439at2759"/>
<feature type="compositionally biased region" description="Acidic residues" evidence="4">
    <location>
        <begin position="117"/>
        <end position="132"/>
    </location>
</feature>
<dbReference type="eggNOG" id="KOG2172">
    <property type="taxonomic scope" value="Eukaryota"/>
</dbReference>
<feature type="compositionally biased region" description="Basic and acidic residues" evidence="4">
    <location>
        <begin position="429"/>
        <end position="442"/>
    </location>
</feature>
<dbReference type="RefSeq" id="XP_006684520.1">
    <property type="nucleotide sequence ID" value="XM_006684457.1"/>
</dbReference>
<feature type="region of interest" description="Disordered" evidence="4">
    <location>
        <begin position="63"/>
        <end position="134"/>
    </location>
</feature>
<dbReference type="GO" id="GO:0032040">
    <property type="term" value="C:small-subunit processome"/>
    <property type="evidence" value="ECO:0007669"/>
    <property type="project" value="InterPro"/>
</dbReference>
<dbReference type="AlphaFoldDB" id="G3AYW3"/>
<evidence type="ECO:0000256" key="2">
    <source>
        <dbReference type="ARBA" id="ARBA00022553"/>
    </source>
</evidence>
<comment type="subcellular location">
    <subcellularLocation>
        <location evidence="1">Nucleus</location>
        <location evidence="1">Nucleolus</location>
    </subcellularLocation>
</comment>
<evidence type="ECO:0000256" key="4">
    <source>
        <dbReference type="SAM" id="MobiDB-lite"/>
    </source>
</evidence>
<protein>
    <recommendedName>
        <fullName evidence="7">Small-subunit processome</fullName>
    </recommendedName>
</protein>
<dbReference type="HOGENOM" id="CLU_003783_0_2_1"/>
<dbReference type="Proteomes" id="UP000000707">
    <property type="component" value="Unassembled WGS sequence"/>
</dbReference>
<dbReference type="PANTHER" id="PTHR14150">
    <property type="entry name" value="U3 SMALL NUCLEOLAR RNA-ASSOCIATED PROTEIN 14"/>
    <property type="match status" value="1"/>
</dbReference>
<reference evidence="5 6" key="1">
    <citation type="journal article" date="2011" name="Proc. Natl. Acad. Sci. U.S.A.">
        <title>Comparative genomics of xylose-fermenting fungi for enhanced biofuel production.</title>
        <authorList>
            <person name="Wohlbach D.J."/>
            <person name="Kuo A."/>
            <person name="Sato T.K."/>
            <person name="Potts K.M."/>
            <person name="Salamov A.A."/>
            <person name="LaButti K.M."/>
            <person name="Sun H."/>
            <person name="Clum A."/>
            <person name="Pangilinan J.L."/>
            <person name="Lindquist E.A."/>
            <person name="Lucas S."/>
            <person name="Lapidus A."/>
            <person name="Jin M."/>
            <person name="Gunawan C."/>
            <person name="Balan V."/>
            <person name="Dale B.E."/>
            <person name="Jeffries T.W."/>
            <person name="Zinkel R."/>
            <person name="Barry K.W."/>
            <person name="Grigoriev I.V."/>
            <person name="Gasch A.P."/>
        </authorList>
    </citation>
    <scope>NUCLEOTIDE SEQUENCE [LARGE SCALE GENOMIC DNA]</scope>
    <source>
        <strain evidence="6">ATCC 10573 / BCRC 21748 / CBS 615 / JCM 9827 / NBRC 10315 / NRRL Y-1498 / VKM Y-70</strain>
    </source>
</reference>